<dbReference type="PANTHER" id="PTHR33885">
    <property type="entry name" value="PHAGE SHOCK PROTEIN C"/>
    <property type="match status" value="1"/>
</dbReference>
<dbReference type="PANTHER" id="PTHR33885:SF3">
    <property type="entry name" value="PHAGE SHOCK PROTEIN C"/>
    <property type="match status" value="1"/>
</dbReference>
<comment type="caution">
    <text evidence="8">The sequence shown here is derived from an EMBL/GenBank/DDBJ whole genome shotgun (WGS) entry which is preliminary data.</text>
</comment>
<dbReference type="InterPro" id="IPR007168">
    <property type="entry name" value="Phageshock_PspC_N"/>
</dbReference>
<gene>
    <name evidence="8" type="ORF">DRP43_05375</name>
</gene>
<keyword evidence="2" id="KW-1003">Cell membrane</keyword>
<feature type="transmembrane region" description="Helical" evidence="6">
    <location>
        <begin position="33"/>
        <end position="58"/>
    </location>
</feature>
<evidence type="ECO:0000259" key="7">
    <source>
        <dbReference type="Pfam" id="PF04024"/>
    </source>
</evidence>
<dbReference type="GO" id="GO:0005886">
    <property type="term" value="C:plasma membrane"/>
    <property type="evidence" value="ECO:0007669"/>
    <property type="project" value="UniProtKB-SubCell"/>
</dbReference>
<evidence type="ECO:0000256" key="2">
    <source>
        <dbReference type="ARBA" id="ARBA00022475"/>
    </source>
</evidence>
<evidence type="ECO:0000313" key="8">
    <source>
        <dbReference type="EMBL" id="RKX68610.1"/>
    </source>
</evidence>
<evidence type="ECO:0000256" key="4">
    <source>
        <dbReference type="ARBA" id="ARBA00022989"/>
    </source>
</evidence>
<dbReference type="InterPro" id="IPR052027">
    <property type="entry name" value="PspC"/>
</dbReference>
<dbReference type="EMBL" id="QNBD01000256">
    <property type="protein sequence ID" value="RKX68610.1"/>
    <property type="molecule type" value="Genomic_DNA"/>
</dbReference>
<evidence type="ECO:0000313" key="9">
    <source>
        <dbReference type="Proteomes" id="UP000271125"/>
    </source>
</evidence>
<reference evidence="8 9" key="1">
    <citation type="submission" date="2018-06" db="EMBL/GenBank/DDBJ databases">
        <title>Extensive metabolic versatility and redundancy in microbially diverse, dynamic hydrothermal sediments.</title>
        <authorList>
            <person name="Dombrowski N."/>
            <person name="Teske A."/>
            <person name="Baker B.J."/>
        </authorList>
    </citation>
    <scope>NUCLEOTIDE SEQUENCE [LARGE SCALE GENOMIC DNA]</scope>
    <source>
        <strain evidence="8">B10_G13</strain>
    </source>
</reference>
<dbReference type="Pfam" id="PF04024">
    <property type="entry name" value="PspC"/>
    <property type="match status" value="1"/>
</dbReference>
<name>A0A660SF25_UNCT6</name>
<dbReference type="AlphaFoldDB" id="A0A660SF25"/>
<accession>A0A660SF25</accession>
<proteinExistence type="predicted"/>
<evidence type="ECO:0000256" key="3">
    <source>
        <dbReference type="ARBA" id="ARBA00022692"/>
    </source>
</evidence>
<evidence type="ECO:0000256" key="5">
    <source>
        <dbReference type="ARBA" id="ARBA00023136"/>
    </source>
</evidence>
<feature type="domain" description="Phage shock protein PspC N-terminal" evidence="7">
    <location>
        <begin position="2"/>
        <end position="61"/>
    </location>
</feature>
<evidence type="ECO:0000256" key="1">
    <source>
        <dbReference type="ARBA" id="ARBA00004162"/>
    </source>
</evidence>
<sequence>MKRLFRSKENRMIAGLCGGLGEYWNTDPTLIRLIFVVILIITGIIPALIAYLIGWIIVPEEE</sequence>
<dbReference type="Proteomes" id="UP000271125">
    <property type="component" value="Unassembled WGS sequence"/>
</dbReference>
<protein>
    <submittedName>
        <fullName evidence="8">PspC domain-containing protein</fullName>
    </submittedName>
</protein>
<keyword evidence="5 6" id="KW-0472">Membrane</keyword>
<evidence type="ECO:0000256" key="6">
    <source>
        <dbReference type="SAM" id="Phobius"/>
    </source>
</evidence>
<comment type="subcellular location">
    <subcellularLocation>
        <location evidence="1">Cell membrane</location>
        <topology evidence="1">Single-pass membrane protein</topology>
    </subcellularLocation>
</comment>
<keyword evidence="3 6" id="KW-0812">Transmembrane</keyword>
<keyword evidence="4 6" id="KW-1133">Transmembrane helix</keyword>
<organism evidence="8 9">
    <name type="scientific">candidate division TA06 bacterium</name>
    <dbReference type="NCBI Taxonomy" id="2250710"/>
    <lineage>
        <taxon>Bacteria</taxon>
        <taxon>Bacteria division TA06</taxon>
    </lineage>
</organism>